<organism evidence="1 2">
    <name type="scientific">Cladophialophora psammophila CBS 110553</name>
    <dbReference type="NCBI Taxonomy" id="1182543"/>
    <lineage>
        <taxon>Eukaryota</taxon>
        <taxon>Fungi</taxon>
        <taxon>Dikarya</taxon>
        <taxon>Ascomycota</taxon>
        <taxon>Pezizomycotina</taxon>
        <taxon>Eurotiomycetes</taxon>
        <taxon>Chaetothyriomycetidae</taxon>
        <taxon>Chaetothyriales</taxon>
        <taxon>Herpotrichiellaceae</taxon>
        <taxon>Cladophialophora</taxon>
    </lineage>
</organism>
<dbReference type="EMBL" id="AMGX01000018">
    <property type="protein sequence ID" value="EXJ66860.1"/>
    <property type="molecule type" value="Genomic_DNA"/>
</dbReference>
<keyword evidence="2" id="KW-1185">Reference proteome</keyword>
<dbReference type="Proteomes" id="UP000019471">
    <property type="component" value="Unassembled WGS sequence"/>
</dbReference>
<name>W9WPG9_9EURO</name>
<dbReference type="HOGENOM" id="CLU_046577_0_0_1"/>
<dbReference type="RefSeq" id="XP_007748823.1">
    <property type="nucleotide sequence ID" value="XM_007750633.1"/>
</dbReference>
<accession>W9WPG9</accession>
<dbReference type="STRING" id="1182543.W9WPG9"/>
<proteinExistence type="predicted"/>
<sequence length="376" mass="40423">MLPIFGGNTPGASLWDFNGGAIGFTDGTSKILPQGNFVDITVNPNAEAGNIQAAYVSITNGGKDAVCIAGLALTFPDGGRAGFSTNVAAACGAFWSNSNTPVLQQQATGEIENPKCVWIDRDGSNGIPYQGFGIHLPSFSNSNKNLGASYSDNRDLMCKSGPRFRMYPQLITEESILVFPHPPEFITDSDDPSLIGTDKDPGFIIENPGVAGGNLISGLLSGILRRRDVIRRYHQHGPALSTSTIGSDGSSGTQAPPRRPLAELLIISPHEFNSARELCESWNSFGHSFVSLPESLFCDMTDKSLYYTCSDKVMSCCLDTDQASFRACQKTSTRPPVTQVNGTSVLPSTLRTRQANSGLDSSWMKGDMVYDSVQRW</sequence>
<dbReference type="eggNOG" id="ENOG502SNA7">
    <property type="taxonomic scope" value="Eukaryota"/>
</dbReference>
<dbReference type="AlphaFoldDB" id="W9WPG9"/>
<evidence type="ECO:0000313" key="1">
    <source>
        <dbReference type="EMBL" id="EXJ66860.1"/>
    </source>
</evidence>
<comment type="caution">
    <text evidence="1">The sequence shown here is derived from an EMBL/GenBank/DDBJ whole genome shotgun (WGS) entry which is preliminary data.</text>
</comment>
<dbReference type="GeneID" id="19194750"/>
<dbReference type="OrthoDB" id="5365129at2759"/>
<protein>
    <submittedName>
        <fullName evidence="1">Uncharacterized protein</fullName>
    </submittedName>
</protein>
<evidence type="ECO:0000313" key="2">
    <source>
        <dbReference type="Proteomes" id="UP000019471"/>
    </source>
</evidence>
<reference evidence="1 2" key="1">
    <citation type="submission" date="2013-03" db="EMBL/GenBank/DDBJ databases">
        <title>The Genome Sequence of Cladophialophora psammophila CBS 110553.</title>
        <authorList>
            <consortium name="The Broad Institute Genomics Platform"/>
            <person name="Cuomo C."/>
            <person name="de Hoog S."/>
            <person name="Gorbushina A."/>
            <person name="Walker B."/>
            <person name="Young S.K."/>
            <person name="Zeng Q."/>
            <person name="Gargeya S."/>
            <person name="Fitzgerald M."/>
            <person name="Haas B."/>
            <person name="Abouelleil A."/>
            <person name="Allen A.W."/>
            <person name="Alvarado L."/>
            <person name="Arachchi H.M."/>
            <person name="Berlin A.M."/>
            <person name="Chapman S.B."/>
            <person name="Gainer-Dewar J."/>
            <person name="Goldberg J."/>
            <person name="Griggs A."/>
            <person name="Gujja S."/>
            <person name="Hansen M."/>
            <person name="Howarth C."/>
            <person name="Imamovic A."/>
            <person name="Ireland A."/>
            <person name="Larimer J."/>
            <person name="McCowan C."/>
            <person name="Murphy C."/>
            <person name="Pearson M."/>
            <person name="Poon T.W."/>
            <person name="Priest M."/>
            <person name="Roberts A."/>
            <person name="Saif S."/>
            <person name="Shea T."/>
            <person name="Sisk P."/>
            <person name="Sykes S."/>
            <person name="Wortman J."/>
            <person name="Nusbaum C."/>
            <person name="Birren B."/>
        </authorList>
    </citation>
    <scope>NUCLEOTIDE SEQUENCE [LARGE SCALE GENOMIC DNA]</scope>
    <source>
        <strain evidence="1 2">CBS 110553</strain>
    </source>
</reference>
<gene>
    <name evidence="1" type="ORF">A1O5_10055</name>
</gene>